<gene>
    <name evidence="15" type="primary">kinE_2</name>
    <name evidence="15" type="ORF">CA13_33260</name>
</gene>
<evidence type="ECO:0000259" key="11">
    <source>
        <dbReference type="PROSITE" id="PS50109"/>
    </source>
</evidence>
<keyword evidence="6 15" id="KW-0418">Kinase</keyword>
<dbReference type="EC" id="2.7.13.3" evidence="2"/>
<keyword evidence="3 9" id="KW-0597">Phosphoprotein</keyword>
<sequence length="624" mass="69775">MPLSEKFADHDELFHLVVDASPAGMIIADRAGQIVLANPSAEAMFGYETGDLINESIEQLVPEAHRDGHKGHRDHYMANPRSRSMVKNSDFLARRKDGTVFPVDISLRPIKVNGDPMVLANVIDATERRRAEDEQRRSEAMLPKVNSPKTNTPNPPLLLVSNDKASCEAIHRIVSLDATAVESSSSRRDTLSRNDLSDFVAILLDQNLPDGDACEMIGELRTRAPDTSIIVITTHAEINNNLAESCQKADDYLIKPINQDALLSRLRFQTELYRVRQELRLSESRMRFLVENLPAGAVYVDQQNLFFNRAIEKMTGYLSTDIRTVNDWFEVLCGENHEVGFAQYNAVKQLGFREECVLKIIRKDGVEREIRIAGHRYDHHEVWLVTDITELYDAQAKLVQAERLAAIGQMVTGLAHESRNALQRARGCLDLLELDLEGQSEQLDLTARVRKALGDLQHNYEEVRQYAAPINLRRDDAKIANLIESAFDNVLCEYPTGTHRLEIEQRDTSAIRCDSHRMIQVFRNVIENSMAASPDGVIIRARISDMDVLGSPVQYIELSDNGPGMPENNVGKSFEPFFTTKQSGTGLGLPICQRIVSVHGGTISIRSEAGSGTTVTVILPLEND</sequence>
<organism evidence="15 16">
    <name type="scientific">Novipirellula herctigrandis</name>
    <dbReference type="NCBI Taxonomy" id="2527986"/>
    <lineage>
        <taxon>Bacteria</taxon>
        <taxon>Pseudomonadati</taxon>
        <taxon>Planctomycetota</taxon>
        <taxon>Planctomycetia</taxon>
        <taxon>Pirellulales</taxon>
        <taxon>Pirellulaceae</taxon>
        <taxon>Novipirellula</taxon>
    </lineage>
</organism>
<evidence type="ECO:0000256" key="9">
    <source>
        <dbReference type="PROSITE-ProRule" id="PRU00169"/>
    </source>
</evidence>
<dbReference type="PROSITE" id="PS50112">
    <property type="entry name" value="PAS"/>
    <property type="match status" value="1"/>
</dbReference>
<dbReference type="EMBL" id="SJPJ01000001">
    <property type="protein sequence ID" value="TWT81871.1"/>
    <property type="molecule type" value="Genomic_DNA"/>
</dbReference>
<keyword evidence="16" id="KW-1185">Reference proteome</keyword>
<dbReference type="SMART" id="SM00387">
    <property type="entry name" value="HATPase_c"/>
    <property type="match status" value="1"/>
</dbReference>
<evidence type="ECO:0000256" key="10">
    <source>
        <dbReference type="SAM" id="MobiDB-lite"/>
    </source>
</evidence>
<evidence type="ECO:0000259" key="14">
    <source>
        <dbReference type="PROSITE" id="PS50113"/>
    </source>
</evidence>
<feature type="modified residue" description="4-aspartylphosphate" evidence="9">
    <location>
        <position position="205"/>
    </location>
</feature>
<evidence type="ECO:0000256" key="6">
    <source>
        <dbReference type="ARBA" id="ARBA00022777"/>
    </source>
</evidence>
<reference evidence="15 16" key="1">
    <citation type="submission" date="2019-02" db="EMBL/GenBank/DDBJ databases">
        <title>Deep-cultivation of Planctomycetes and their phenomic and genomic characterization uncovers novel biology.</title>
        <authorList>
            <person name="Wiegand S."/>
            <person name="Jogler M."/>
            <person name="Boedeker C."/>
            <person name="Pinto D."/>
            <person name="Vollmers J."/>
            <person name="Rivas-Marin E."/>
            <person name="Kohn T."/>
            <person name="Peeters S.H."/>
            <person name="Heuer A."/>
            <person name="Rast P."/>
            <person name="Oberbeckmann S."/>
            <person name="Bunk B."/>
            <person name="Jeske O."/>
            <person name="Meyerdierks A."/>
            <person name="Storesund J.E."/>
            <person name="Kallscheuer N."/>
            <person name="Luecker S."/>
            <person name="Lage O.M."/>
            <person name="Pohl T."/>
            <person name="Merkel B.J."/>
            <person name="Hornburger P."/>
            <person name="Mueller R.-W."/>
            <person name="Bruemmer F."/>
            <person name="Labrenz M."/>
            <person name="Spormann A.M."/>
            <person name="Op Den Camp H."/>
            <person name="Overmann J."/>
            <person name="Amann R."/>
            <person name="Jetten M.S.M."/>
            <person name="Mascher T."/>
            <person name="Medema M.H."/>
            <person name="Devos D.P."/>
            <person name="Kaster A.-K."/>
            <person name="Ovreas L."/>
            <person name="Rohde M."/>
            <person name="Galperin M.Y."/>
            <person name="Jogler C."/>
        </authorList>
    </citation>
    <scope>NUCLEOTIDE SEQUENCE [LARGE SCALE GENOMIC DNA]</scope>
    <source>
        <strain evidence="15 16">CA13</strain>
    </source>
</reference>
<feature type="domain" description="Response regulatory" evidence="12">
    <location>
        <begin position="156"/>
        <end position="270"/>
    </location>
</feature>
<evidence type="ECO:0000256" key="5">
    <source>
        <dbReference type="ARBA" id="ARBA00022741"/>
    </source>
</evidence>
<accession>A0A5C5Z4Y1</accession>
<name>A0A5C5Z4Y1_9BACT</name>
<proteinExistence type="predicted"/>
<evidence type="ECO:0000256" key="2">
    <source>
        <dbReference type="ARBA" id="ARBA00012438"/>
    </source>
</evidence>
<comment type="caution">
    <text evidence="15">The sequence shown here is derived from an EMBL/GenBank/DDBJ whole genome shotgun (WGS) entry which is preliminary data.</text>
</comment>
<feature type="domain" description="Histidine kinase" evidence="11">
    <location>
        <begin position="413"/>
        <end position="623"/>
    </location>
</feature>
<dbReference type="RefSeq" id="WP_146398032.1">
    <property type="nucleotide sequence ID" value="NZ_SJPJ01000001.1"/>
</dbReference>
<dbReference type="InterPro" id="IPR003594">
    <property type="entry name" value="HATPase_dom"/>
</dbReference>
<dbReference type="Gene3D" id="3.40.50.2300">
    <property type="match status" value="1"/>
</dbReference>
<dbReference type="CDD" id="cd00075">
    <property type="entry name" value="HATPase"/>
    <property type="match status" value="1"/>
</dbReference>
<dbReference type="SUPFAM" id="SSF52172">
    <property type="entry name" value="CheY-like"/>
    <property type="match status" value="1"/>
</dbReference>
<dbReference type="InterPro" id="IPR011006">
    <property type="entry name" value="CheY-like_superfamily"/>
</dbReference>
<dbReference type="GO" id="GO:0000160">
    <property type="term" value="P:phosphorelay signal transduction system"/>
    <property type="evidence" value="ECO:0007669"/>
    <property type="project" value="UniProtKB-KW"/>
</dbReference>
<dbReference type="InterPro" id="IPR004358">
    <property type="entry name" value="Sig_transdc_His_kin-like_C"/>
</dbReference>
<dbReference type="Gene3D" id="3.30.565.10">
    <property type="entry name" value="Histidine kinase-like ATPase, C-terminal domain"/>
    <property type="match status" value="1"/>
</dbReference>
<evidence type="ECO:0000256" key="1">
    <source>
        <dbReference type="ARBA" id="ARBA00000085"/>
    </source>
</evidence>
<dbReference type="Pfam" id="PF13426">
    <property type="entry name" value="PAS_9"/>
    <property type="match status" value="1"/>
</dbReference>
<evidence type="ECO:0000256" key="3">
    <source>
        <dbReference type="ARBA" id="ARBA00022553"/>
    </source>
</evidence>
<dbReference type="InterPro" id="IPR001789">
    <property type="entry name" value="Sig_transdc_resp-reg_receiver"/>
</dbReference>
<evidence type="ECO:0000259" key="13">
    <source>
        <dbReference type="PROSITE" id="PS50112"/>
    </source>
</evidence>
<dbReference type="NCBIfam" id="TIGR00229">
    <property type="entry name" value="sensory_box"/>
    <property type="match status" value="2"/>
</dbReference>
<dbReference type="PRINTS" id="PR00344">
    <property type="entry name" value="BCTRLSENSOR"/>
</dbReference>
<keyword evidence="5" id="KW-0547">Nucleotide-binding</keyword>
<dbReference type="InterPro" id="IPR036890">
    <property type="entry name" value="HATPase_C_sf"/>
</dbReference>
<dbReference type="PROSITE" id="PS50113">
    <property type="entry name" value="PAC"/>
    <property type="match status" value="1"/>
</dbReference>
<dbReference type="PANTHER" id="PTHR43065:SF10">
    <property type="entry name" value="PEROXIDE STRESS-ACTIVATED HISTIDINE KINASE MAK3"/>
    <property type="match status" value="1"/>
</dbReference>
<dbReference type="GO" id="GO:0005524">
    <property type="term" value="F:ATP binding"/>
    <property type="evidence" value="ECO:0007669"/>
    <property type="project" value="UniProtKB-KW"/>
</dbReference>
<dbReference type="CDD" id="cd00130">
    <property type="entry name" value="PAS"/>
    <property type="match status" value="1"/>
</dbReference>
<dbReference type="Gene3D" id="3.30.450.20">
    <property type="entry name" value="PAS domain"/>
    <property type="match status" value="2"/>
</dbReference>
<dbReference type="Pfam" id="PF13188">
    <property type="entry name" value="PAS_8"/>
    <property type="match status" value="1"/>
</dbReference>
<feature type="domain" description="PAC" evidence="14">
    <location>
        <begin position="87"/>
        <end position="137"/>
    </location>
</feature>
<evidence type="ECO:0000313" key="15">
    <source>
        <dbReference type="EMBL" id="TWT81871.1"/>
    </source>
</evidence>
<dbReference type="SMART" id="SM00091">
    <property type="entry name" value="PAS"/>
    <property type="match status" value="2"/>
</dbReference>
<feature type="region of interest" description="Disordered" evidence="10">
    <location>
        <begin position="128"/>
        <end position="156"/>
    </location>
</feature>
<dbReference type="Gene3D" id="1.10.287.130">
    <property type="match status" value="1"/>
</dbReference>
<dbReference type="InterPro" id="IPR000014">
    <property type="entry name" value="PAS"/>
</dbReference>
<dbReference type="SMART" id="SM00086">
    <property type="entry name" value="PAC"/>
    <property type="match status" value="2"/>
</dbReference>
<feature type="domain" description="PAS" evidence="13">
    <location>
        <begin position="10"/>
        <end position="63"/>
    </location>
</feature>
<dbReference type="AlphaFoldDB" id="A0A5C5Z4Y1"/>
<keyword evidence="8" id="KW-0902">Two-component regulatory system</keyword>
<dbReference type="PANTHER" id="PTHR43065">
    <property type="entry name" value="SENSOR HISTIDINE KINASE"/>
    <property type="match status" value="1"/>
</dbReference>
<dbReference type="PROSITE" id="PS50110">
    <property type="entry name" value="RESPONSE_REGULATORY"/>
    <property type="match status" value="1"/>
</dbReference>
<dbReference type="GO" id="GO:0004673">
    <property type="term" value="F:protein histidine kinase activity"/>
    <property type="evidence" value="ECO:0007669"/>
    <property type="project" value="UniProtKB-EC"/>
</dbReference>
<feature type="compositionally biased region" description="Basic and acidic residues" evidence="10">
    <location>
        <begin position="128"/>
        <end position="139"/>
    </location>
</feature>
<evidence type="ECO:0000313" key="16">
    <source>
        <dbReference type="Proteomes" id="UP000315010"/>
    </source>
</evidence>
<evidence type="ECO:0000259" key="12">
    <source>
        <dbReference type="PROSITE" id="PS50110"/>
    </source>
</evidence>
<evidence type="ECO:0000256" key="4">
    <source>
        <dbReference type="ARBA" id="ARBA00022679"/>
    </source>
</evidence>
<dbReference type="SUPFAM" id="SSF55874">
    <property type="entry name" value="ATPase domain of HSP90 chaperone/DNA topoisomerase II/histidine kinase"/>
    <property type="match status" value="1"/>
</dbReference>
<dbReference type="PROSITE" id="PS50109">
    <property type="entry name" value="HIS_KIN"/>
    <property type="match status" value="1"/>
</dbReference>
<feature type="compositionally biased region" description="Low complexity" evidence="10">
    <location>
        <begin position="143"/>
        <end position="156"/>
    </location>
</feature>
<evidence type="ECO:0000256" key="8">
    <source>
        <dbReference type="ARBA" id="ARBA00023012"/>
    </source>
</evidence>
<keyword evidence="4 15" id="KW-0808">Transferase</keyword>
<keyword evidence="7" id="KW-0067">ATP-binding</keyword>
<protein>
    <recommendedName>
        <fullName evidence="2">histidine kinase</fullName>
        <ecNumber evidence="2">2.7.13.3</ecNumber>
    </recommendedName>
</protein>
<dbReference type="Proteomes" id="UP000315010">
    <property type="component" value="Unassembled WGS sequence"/>
</dbReference>
<dbReference type="InterPro" id="IPR035965">
    <property type="entry name" value="PAS-like_dom_sf"/>
</dbReference>
<dbReference type="SUPFAM" id="SSF55785">
    <property type="entry name" value="PYP-like sensor domain (PAS domain)"/>
    <property type="match status" value="2"/>
</dbReference>
<dbReference type="InterPro" id="IPR005467">
    <property type="entry name" value="His_kinase_dom"/>
</dbReference>
<dbReference type="CDD" id="cd00156">
    <property type="entry name" value="REC"/>
    <property type="match status" value="1"/>
</dbReference>
<dbReference type="Pfam" id="PF02518">
    <property type="entry name" value="HATPase_c"/>
    <property type="match status" value="1"/>
</dbReference>
<dbReference type="SMART" id="SM00448">
    <property type="entry name" value="REC"/>
    <property type="match status" value="1"/>
</dbReference>
<dbReference type="InterPro" id="IPR001610">
    <property type="entry name" value="PAC"/>
</dbReference>
<dbReference type="OrthoDB" id="236031at2"/>
<evidence type="ECO:0000256" key="7">
    <source>
        <dbReference type="ARBA" id="ARBA00022840"/>
    </source>
</evidence>
<dbReference type="InterPro" id="IPR000700">
    <property type="entry name" value="PAS-assoc_C"/>
</dbReference>
<comment type="catalytic activity">
    <reaction evidence="1">
        <text>ATP + protein L-histidine = ADP + protein N-phospho-L-histidine.</text>
        <dbReference type="EC" id="2.7.13.3"/>
    </reaction>
</comment>
<dbReference type="Pfam" id="PF00072">
    <property type="entry name" value="Response_reg"/>
    <property type="match status" value="1"/>
</dbReference>